<dbReference type="InterPro" id="IPR043519">
    <property type="entry name" value="NT_sf"/>
</dbReference>
<gene>
    <name evidence="1" type="ORF">BXZ70DRAFT_354824</name>
</gene>
<keyword evidence="2" id="KW-1185">Reference proteome</keyword>
<organism evidence="1 2">
    <name type="scientific">Cristinia sonorae</name>
    <dbReference type="NCBI Taxonomy" id="1940300"/>
    <lineage>
        <taxon>Eukaryota</taxon>
        <taxon>Fungi</taxon>
        <taxon>Dikarya</taxon>
        <taxon>Basidiomycota</taxon>
        <taxon>Agaricomycotina</taxon>
        <taxon>Agaricomycetes</taxon>
        <taxon>Agaricomycetidae</taxon>
        <taxon>Agaricales</taxon>
        <taxon>Pleurotineae</taxon>
        <taxon>Stephanosporaceae</taxon>
        <taxon>Cristinia</taxon>
    </lineage>
</organism>
<dbReference type="OrthoDB" id="3051727at2759"/>
<name>A0A8K0UJI6_9AGAR</name>
<dbReference type="Proteomes" id="UP000813824">
    <property type="component" value="Unassembled WGS sequence"/>
</dbReference>
<protein>
    <recommendedName>
        <fullName evidence="3">Nucleotidyltransferase</fullName>
    </recommendedName>
</protein>
<proteinExistence type="predicted"/>
<dbReference type="SUPFAM" id="SSF81301">
    <property type="entry name" value="Nucleotidyltransferase"/>
    <property type="match status" value="1"/>
</dbReference>
<reference evidence="1" key="1">
    <citation type="journal article" date="2021" name="New Phytol.">
        <title>Evolutionary innovations through gain and loss of genes in the ectomycorrhizal Boletales.</title>
        <authorList>
            <person name="Wu G."/>
            <person name="Miyauchi S."/>
            <person name="Morin E."/>
            <person name="Kuo A."/>
            <person name="Drula E."/>
            <person name="Varga T."/>
            <person name="Kohler A."/>
            <person name="Feng B."/>
            <person name="Cao Y."/>
            <person name="Lipzen A."/>
            <person name="Daum C."/>
            <person name="Hundley H."/>
            <person name="Pangilinan J."/>
            <person name="Johnson J."/>
            <person name="Barry K."/>
            <person name="LaButti K."/>
            <person name="Ng V."/>
            <person name="Ahrendt S."/>
            <person name="Min B."/>
            <person name="Choi I.G."/>
            <person name="Park H."/>
            <person name="Plett J.M."/>
            <person name="Magnuson J."/>
            <person name="Spatafora J.W."/>
            <person name="Nagy L.G."/>
            <person name="Henrissat B."/>
            <person name="Grigoriev I.V."/>
            <person name="Yang Z.L."/>
            <person name="Xu J."/>
            <person name="Martin F.M."/>
        </authorList>
    </citation>
    <scope>NUCLEOTIDE SEQUENCE</scope>
    <source>
        <strain evidence="1">KKN 215</strain>
    </source>
</reference>
<evidence type="ECO:0008006" key="3">
    <source>
        <dbReference type="Google" id="ProtNLM"/>
    </source>
</evidence>
<dbReference type="EMBL" id="JAEVFJ010000025">
    <property type="protein sequence ID" value="KAH8094705.1"/>
    <property type="molecule type" value="Genomic_DNA"/>
</dbReference>
<accession>A0A8K0UJI6</accession>
<evidence type="ECO:0000313" key="1">
    <source>
        <dbReference type="EMBL" id="KAH8094705.1"/>
    </source>
</evidence>
<sequence>MPPTLLQIQQVARQVVDLFKNAQLNSCLCGGVACTLYGTTRTPNDVDILVLSTQYHTESLKQYIAGQSSNFFLRDSQKIGATYKILYCRIGSAQECKVDILTPGILNIPHIPTNRLLFSDKLPVMPIIPLLLLKLQTWANHCDSDMPGKRAKVPYDVQDVDQLLGIAISRDDEQMSQAATWLPAAFIQAGRNHAVRYLQESSTSKTANDWRSIGVNL</sequence>
<dbReference type="Gene3D" id="3.30.460.40">
    <property type="match status" value="1"/>
</dbReference>
<dbReference type="AlphaFoldDB" id="A0A8K0UJI6"/>
<comment type="caution">
    <text evidence="1">The sequence shown here is derived from an EMBL/GenBank/DDBJ whole genome shotgun (WGS) entry which is preliminary data.</text>
</comment>
<evidence type="ECO:0000313" key="2">
    <source>
        <dbReference type="Proteomes" id="UP000813824"/>
    </source>
</evidence>